<dbReference type="EMBL" id="WNWW01000040">
    <property type="protein sequence ID" value="KAF3430522.1"/>
    <property type="molecule type" value="Genomic_DNA"/>
</dbReference>
<dbReference type="AlphaFoldDB" id="A0A833SLP7"/>
<reference evidence="1" key="1">
    <citation type="submission" date="2019-11" db="EMBL/GenBank/DDBJ databases">
        <title>The nuclear and mitochondrial genomes of Frieseomelitta varia - a highly eusocial stingless bee (Meliponini) with a permanently sterile worker caste.</title>
        <authorList>
            <person name="Freitas F.C.P."/>
            <person name="Lourenco A.P."/>
            <person name="Nunes F.M.F."/>
            <person name="Paschoal A.R."/>
            <person name="Abreu F.C.P."/>
            <person name="Barbin F.O."/>
            <person name="Bataglia L."/>
            <person name="Cardoso-Junior C.A.M."/>
            <person name="Cervoni M.S."/>
            <person name="Silva S.R."/>
            <person name="Dalarmi F."/>
            <person name="Del Lama M.A."/>
            <person name="Depintor T.S."/>
            <person name="Ferreira K.M."/>
            <person name="Goria P.S."/>
            <person name="Jaskot M.C."/>
            <person name="Lago D.C."/>
            <person name="Luna-Lucena D."/>
            <person name="Moda L.M."/>
            <person name="Nascimento L."/>
            <person name="Pedrino M."/>
            <person name="Rabico F.O."/>
            <person name="Sanches F.C."/>
            <person name="Santos D.E."/>
            <person name="Santos C.G."/>
            <person name="Vieira J."/>
            <person name="Lopes T.F."/>
            <person name="Barchuk A.R."/>
            <person name="Hartfelder K."/>
            <person name="Simoes Z.L.P."/>
            <person name="Bitondi M.M.G."/>
            <person name="Pinheiro D.G."/>
        </authorList>
    </citation>
    <scope>NUCLEOTIDE SEQUENCE</scope>
    <source>
        <strain evidence="1">USP_RPSP 00005682</strain>
        <tissue evidence="1">Whole individual</tissue>
    </source>
</reference>
<evidence type="ECO:0000313" key="1">
    <source>
        <dbReference type="EMBL" id="KAF3430522.1"/>
    </source>
</evidence>
<proteinExistence type="predicted"/>
<comment type="caution">
    <text evidence="1">The sequence shown here is derived from an EMBL/GenBank/DDBJ whole genome shotgun (WGS) entry which is preliminary data.</text>
</comment>
<accession>A0A833SLP7</accession>
<organism evidence="1 2">
    <name type="scientific">Frieseomelitta varia</name>
    <dbReference type="NCBI Taxonomy" id="561572"/>
    <lineage>
        <taxon>Eukaryota</taxon>
        <taxon>Metazoa</taxon>
        <taxon>Ecdysozoa</taxon>
        <taxon>Arthropoda</taxon>
        <taxon>Hexapoda</taxon>
        <taxon>Insecta</taxon>
        <taxon>Pterygota</taxon>
        <taxon>Neoptera</taxon>
        <taxon>Endopterygota</taxon>
        <taxon>Hymenoptera</taxon>
        <taxon>Apocrita</taxon>
        <taxon>Aculeata</taxon>
        <taxon>Apoidea</taxon>
        <taxon>Anthophila</taxon>
        <taxon>Apidae</taxon>
        <taxon>Frieseomelitta</taxon>
    </lineage>
</organism>
<gene>
    <name evidence="1" type="ORF">E2986_12572</name>
</gene>
<keyword evidence="2" id="KW-1185">Reference proteome</keyword>
<evidence type="ECO:0000313" key="2">
    <source>
        <dbReference type="Proteomes" id="UP000655588"/>
    </source>
</evidence>
<name>A0A833SLP7_9HYME</name>
<protein>
    <submittedName>
        <fullName evidence="1">Uncharacterized protein</fullName>
    </submittedName>
</protein>
<sequence length="89" mass="10457">MVNTVQNQKATCSITITNNRRIKTSHNLNSTVYVESFITERRHYQAIAVSDRLCRVRNVRHQFNFYNSPKKNLSPIEIFFGLCDVYCLE</sequence>
<dbReference type="Proteomes" id="UP000655588">
    <property type="component" value="Unassembled WGS sequence"/>
</dbReference>